<evidence type="ECO:0000256" key="5">
    <source>
        <dbReference type="ARBA" id="ARBA00022989"/>
    </source>
</evidence>
<proteinExistence type="inferred from homology"/>
<evidence type="ECO:0000256" key="4">
    <source>
        <dbReference type="ARBA" id="ARBA00022692"/>
    </source>
</evidence>
<keyword evidence="6 7" id="KW-0472">Membrane</keyword>
<feature type="transmembrane region" description="Helical" evidence="7">
    <location>
        <begin position="133"/>
        <end position="156"/>
    </location>
</feature>
<dbReference type="Pfam" id="PF00528">
    <property type="entry name" value="BPD_transp_1"/>
    <property type="match status" value="1"/>
</dbReference>
<evidence type="ECO:0000313" key="9">
    <source>
        <dbReference type="EMBL" id="MUI13487.1"/>
    </source>
</evidence>
<dbReference type="InterPro" id="IPR000515">
    <property type="entry name" value="MetI-like"/>
</dbReference>
<feature type="transmembrane region" description="Helical" evidence="7">
    <location>
        <begin position="177"/>
        <end position="199"/>
    </location>
</feature>
<evidence type="ECO:0000256" key="2">
    <source>
        <dbReference type="ARBA" id="ARBA00022448"/>
    </source>
</evidence>
<comment type="caution">
    <text evidence="9">The sequence shown here is derived from an EMBL/GenBank/DDBJ whole genome shotgun (WGS) entry which is preliminary data.</text>
</comment>
<reference evidence="9 10" key="1">
    <citation type="submission" date="2019-11" db="EMBL/GenBank/DDBJ databases">
        <title>Draft Genome Sequences of Six Type Strains of the Genus Massilia.</title>
        <authorList>
            <person name="Miess H."/>
            <person name="Frediansyah A."/>
            <person name="Goeker M."/>
            <person name="Gross H."/>
        </authorList>
    </citation>
    <scope>NUCLEOTIDE SEQUENCE [LARGE SCALE GENOMIC DNA]</scope>
    <source>
        <strain evidence="9 10">DSM 17513</strain>
    </source>
</reference>
<gene>
    <name evidence="9" type="ORF">GJV26_13600</name>
</gene>
<evidence type="ECO:0000313" key="10">
    <source>
        <dbReference type="Proteomes" id="UP000431684"/>
    </source>
</evidence>
<keyword evidence="10" id="KW-1185">Reference proteome</keyword>
<dbReference type="Gene3D" id="1.10.3720.10">
    <property type="entry name" value="MetI-like"/>
    <property type="match status" value="1"/>
</dbReference>
<feature type="transmembrane region" description="Helical" evidence="7">
    <location>
        <begin position="230"/>
        <end position="248"/>
    </location>
</feature>
<keyword evidence="4 7" id="KW-0812">Transmembrane</keyword>
<comment type="similarity">
    <text evidence="7">Belongs to the binding-protein-dependent transport system permease family.</text>
</comment>
<evidence type="ECO:0000256" key="6">
    <source>
        <dbReference type="ARBA" id="ARBA00023136"/>
    </source>
</evidence>
<name>A0A6I3XB21_9BURK</name>
<evidence type="ECO:0000256" key="1">
    <source>
        <dbReference type="ARBA" id="ARBA00004651"/>
    </source>
</evidence>
<accession>A0A6I3XB21</accession>
<dbReference type="GO" id="GO:0010438">
    <property type="term" value="P:cellular response to sulfur starvation"/>
    <property type="evidence" value="ECO:0007669"/>
    <property type="project" value="TreeGrafter"/>
</dbReference>
<evidence type="ECO:0000256" key="7">
    <source>
        <dbReference type="RuleBase" id="RU363032"/>
    </source>
</evidence>
<organism evidence="9 10">
    <name type="scientific">Pseudoduganella dura</name>
    <dbReference type="NCBI Taxonomy" id="321982"/>
    <lineage>
        <taxon>Bacteria</taxon>
        <taxon>Pseudomonadati</taxon>
        <taxon>Pseudomonadota</taxon>
        <taxon>Betaproteobacteria</taxon>
        <taxon>Burkholderiales</taxon>
        <taxon>Oxalobacteraceae</taxon>
        <taxon>Telluria group</taxon>
        <taxon>Pseudoduganella</taxon>
    </lineage>
</organism>
<protein>
    <submittedName>
        <fullName evidence="9">ABC transporter permease subunit</fullName>
    </submittedName>
</protein>
<feature type="transmembrane region" description="Helical" evidence="7">
    <location>
        <begin position="109"/>
        <end position="127"/>
    </location>
</feature>
<dbReference type="InterPro" id="IPR035906">
    <property type="entry name" value="MetI-like_sf"/>
</dbReference>
<evidence type="ECO:0000256" key="3">
    <source>
        <dbReference type="ARBA" id="ARBA00022475"/>
    </source>
</evidence>
<comment type="subcellular location">
    <subcellularLocation>
        <location evidence="1 7">Cell membrane</location>
        <topology evidence="1 7">Multi-pass membrane protein</topology>
    </subcellularLocation>
</comment>
<feature type="domain" description="ABC transmembrane type-1" evidence="8">
    <location>
        <begin position="67"/>
        <end position="248"/>
    </location>
</feature>
<dbReference type="GO" id="GO:0055085">
    <property type="term" value="P:transmembrane transport"/>
    <property type="evidence" value="ECO:0007669"/>
    <property type="project" value="InterPro"/>
</dbReference>
<dbReference type="PROSITE" id="PS50928">
    <property type="entry name" value="ABC_TM1"/>
    <property type="match status" value="1"/>
</dbReference>
<dbReference type="GO" id="GO:0005886">
    <property type="term" value="C:plasma membrane"/>
    <property type="evidence" value="ECO:0007669"/>
    <property type="project" value="UniProtKB-SubCell"/>
</dbReference>
<dbReference type="RefSeq" id="WP_155709271.1">
    <property type="nucleotide sequence ID" value="NZ_BMWU01000006.1"/>
</dbReference>
<dbReference type="PANTHER" id="PTHR30151:SF25">
    <property type="entry name" value="TAURINE TRANSPORT SYSTEM PERMEASE PROTEIN TAUC"/>
    <property type="match status" value="1"/>
</dbReference>
<dbReference type="Proteomes" id="UP000431684">
    <property type="component" value="Unassembled WGS sequence"/>
</dbReference>
<keyword evidence="3" id="KW-1003">Cell membrane</keyword>
<dbReference type="AlphaFoldDB" id="A0A6I3XB21"/>
<dbReference type="PANTHER" id="PTHR30151">
    <property type="entry name" value="ALKANE SULFONATE ABC TRANSPORTER-RELATED, MEMBRANE SUBUNIT"/>
    <property type="match status" value="1"/>
</dbReference>
<feature type="transmembrane region" description="Helical" evidence="7">
    <location>
        <begin position="75"/>
        <end position="97"/>
    </location>
</feature>
<keyword evidence="2 7" id="KW-0813">Transport</keyword>
<evidence type="ECO:0000259" key="8">
    <source>
        <dbReference type="PROSITE" id="PS50928"/>
    </source>
</evidence>
<keyword evidence="5 7" id="KW-1133">Transmembrane helix</keyword>
<feature type="transmembrane region" description="Helical" evidence="7">
    <location>
        <begin position="20"/>
        <end position="38"/>
    </location>
</feature>
<dbReference type="SUPFAM" id="SSF161098">
    <property type="entry name" value="MetI-like"/>
    <property type="match status" value="1"/>
</dbReference>
<dbReference type="OrthoDB" id="5298727at2"/>
<sequence length="266" mass="28970">MSTATDSGSRIDVRRVLRGAALPALLFTIWWAVFHFGWTDSVMFVPISKVWETAVRLSATGELWRSLGASLARDLAGFALGSTIGFGVGIALGLSRLLENLVGPTLHTIKQISLFAWIPLISVWFGLGDTAKVVFLSLAAFFPVVLNTFEGIRSVPRELIEVGRVFALTPAQMLRRVVLPAALPSIFNGVHLALIYAWLATLGAEYLLTSGIGIGNLLTDGREHLWMDQVLLGIVIVGFVGFTLNLIANHIEGRLLRWRGTSTGQY</sequence>
<dbReference type="CDD" id="cd06261">
    <property type="entry name" value="TM_PBP2"/>
    <property type="match status" value="1"/>
</dbReference>
<dbReference type="EMBL" id="WNWM01000002">
    <property type="protein sequence ID" value="MUI13487.1"/>
    <property type="molecule type" value="Genomic_DNA"/>
</dbReference>